<dbReference type="GO" id="GO:0009252">
    <property type="term" value="P:peptidoglycan biosynthetic process"/>
    <property type="evidence" value="ECO:0007669"/>
    <property type="project" value="UniProtKB-UniRule"/>
</dbReference>
<dbReference type="GO" id="GO:0005829">
    <property type="term" value="C:cytosol"/>
    <property type="evidence" value="ECO:0007669"/>
    <property type="project" value="TreeGrafter"/>
</dbReference>
<evidence type="ECO:0000256" key="10">
    <source>
        <dbReference type="ARBA" id="ARBA00022827"/>
    </source>
</evidence>
<proteinExistence type="inferred from homology"/>
<evidence type="ECO:0000259" key="20">
    <source>
        <dbReference type="PROSITE" id="PS51387"/>
    </source>
</evidence>
<evidence type="ECO:0000256" key="15">
    <source>
        <dbReference type="ARBA" id="ARBA00023306"/>
    </source>
</evidence>
<dbReference type="InterPro" id="IPR036318">
    <property type="entry name" value="FAD-bd_PCMH-like_sf"/>
</dbReference>
<evidence type="ECO:0000256" key="12">
    <source>
        <dbReference type="ARBA" id="ARBA00022960"/>
    </source>
</evidence>
<dbReference type="GO" id="GO:0071949">
    <property type="term" value="F:FAD binding"/>
    <property type="evidence" value="ECO:0007669"/>
    <property type="project" value="InterPro"/>
</dbReference>
<comment type="similarity">
    <text evidence="19">Belongs to the MurB family.</text>
</comment>
<keyword evidence="8 19" id="KW-0132">Cell division</keyword>
<comment type="cofactor">
    <cofactor evidence="1 19">
        <name>FAD</name>
        <dbReference type="ChEBI" id="CHEBI:57692"/>
    </cofactor>
</comment>
<dbReference type="SUPFAM" id="SSF56194">
    <property type="entry name" value="Uridine diphospho-N-Acetylenolpyruvylglucosamine reductase, MurB, C-terminal domain"/>
    <property type="match status" value="1"/>
</dbReference>
<dbReference type="NCBIfam" id="TIGR00179">
    <property type="entry name" value="murB"/>
    <property type="match status" value="1"/>
</dbReference>
<dbReference type="GO" id="GO:0008360">
    <property type="term" value="P:regulation of cell shape"/>
    <property type="evidence" value="ECO:0007669"/>
    <property type="project" value="UniProtKB-KW"/>
</dbReference>
<evidence type="ECO:0000256" key="16">
    <source>
        <dbReference type="ARBA" id="ARBA00023316"/>
    </source>
</evidence>
<dbReference type="PANTHER" id="PTHR21071:SF4">
    <property type="entry name" value="UDP-N-ACETYLENOLPYRUVOYLGLUCOSAMINE REDUCTASE"/>
    <property type="match status" value="1"/>
</dbReference>
<reference evidence="22" key="1">
    <citation type="submission" date="2019-06" db="EMBL/GenBank/DDBJ databases">
        <title>The complete genome of Emcibacter congregatus ZYLT.</title>
        <authorList>
            <person name="Zhao Z."/>
        </authorList>
    </citation>
    <scope>NUCLEOTIDE SEQUENCE [LARGE SCALE GENOMIC DNA]</scope>
    <source>
        <strain evidence="22">MCCC 1A06723</strain>
    </source>
</reference>
<evidence type="ECO:0000256" key="1">
    <source>
        <dbReference type="ARBA" id="ARBA00001974"/>
    </source>
</evidence>
<evidence type="ECO:0000256" key="8">
    <source>
        <dbReference type="ARBA" id="ARBA00022618"/>
    </source>
</evidence>
<dbReference type="Pfam" id="PF02873">
    <property type="entry name" value="MurB_C"/>
    <property type="match status" value="1"/>
</dbReference>
<dbReference type="EMBL" id="VFIY01000018">
    <property type="protein sequence ID" value="TPD57624.1"/>
    <property type="molecule type" value="Genomic_DNA"/>
</dbReference>
<dbReference type="GO" id="GO:0008762">
    <property type="term" value="F:UDP-N-acetylmuramate dehydrogenase activity"/>
    <property type="evidence" value="ECO:0007669"/>
    <property type="project" value="UniProtKB-UniRule"/>
</dbReference>
<evidence type="ECO:0000256" key="5">
    <source>
        <dbReference type="ARBA" id="ARBA00012518"/>
    </source>
</evidence>
<keyword evidence="7 19" id="KW-0963">Cytoplasm</keyword>
<protein>
    <recommendedName>
        <fullName evidence="6 19">UDP-N-acetylenolpyruvoylglucosamine reductase</fullName>
        <ecNumber evidence="5 19">1.3.1.98</ecNumber>
    </recommendedName>
    <alternativeName>
        <fullName evidence="17 19">UDP-N-acetylmuramate dehydrogenase</fullName>
    </alternativeName>
</protein>
<dbReference type="InterPro" id="IPR036635">
    <property type="entry name" value="MurB_C_sf"/>
</dbReference>
<keyword evidence="12 19" id="KW-0133">Cell shape</keyword>
<evidence type="ECO:0000256" key="6">
    <source>
        <dbReference type="ARBA" id="ARBA00015188"/>
    </source>
</evidence>
<dbReference type="OrthoDB" id="9804753at2"/>
<dbReference type="NCBIfam" id="NF010480">
    <property type="entry name" value="PRK13905.1"/>
    <property type="match status" value="1"/>
</dbReference>
<evidence type="ECO:0000256" key="11">
    <source>
        <dbReference type="ARBA" id="ARBA00022857"/>
    </source>
</evidence>
<evidence type="ECO:0000256" key="18">
    <source>
        <dbReference type="ARBA" id="ARBA00048914"/>
    </source>
</evidence>
<comment type="pathway">
    <text evidence="4 19">Cell wall biogenesis; peptidoglycan biosynthesis.</text>
</comment>
<dbReference type="InterPro" id="IPR016167">
    <property type="entry name" value="FAD-bd_PCMH_sub1"/>
</dbReference>
<dbReference type="SUPFAM" id="SSF56176">
    <property type="entry name" value="FAD-binding/transporter-associated domain-like"/>
    <property type="match status" value="1"/>
</dbReference>
<keyword evidence="15 19" id="KW-0131">Cell cycle</keyword>
<dbReference type="Gene3D" id="3.90.78.10">
    <property type="entry name" value="UDP-N-acetylenolpyruvoylglucosamine reductase, C-terminal domain"/>
    <property type="match status" value="1"/>
</dbReference>
<dbReference type="GO" id="GO:0071555">
    <property type="term" value="P:cell wall organization"/>
    <property type="evidence" value="ECO:0007669"/>
    <property type="project" value="UniProtKB-KW"/>
</dbReference>
<keyword evidence="11 19" id="KW-0521">NADP</keyword>
<accession>A0A501PCJ1</accession>
<evidence type="ECO:0000256" key="3">
    <source>
        <dbReference type="ARBA" id="ARBA00004496"/>
    </source>
</evidence>
<comment type="caution">
    <text evidence="21">The sequence shown here is derived from an EMBL/GenBank/DDBJ whole genome shotgun (WGS) entry which is preliminary data.</text>
</comment>
<dbReference type="Pfam" id="PF01565">
    <property type="entry name" value="FAD_binding_4"/>
    <property type="match status" value="1"/>
</dbReference>
<evidence type="ECO:0000313" key="21">
    <source>
        <dbReference type="EMBL" id="TPD57624.1"/>
    </source>
</evidence>
<feature type="active site" description="Proton donor" evidence="19">
    <location>
        <position position="228"/>
    </location>
</feature>
<dbReference type="InterPro" id="IPR016169">
    <property type="entry name" value="FAD-bd_PCMH_sub2"/>
</dbReference>
<dbReference type="UniPathway" id="UPA00219"/>
<comment type="catalytic activity">
    <reaction evidence="18 19">
        <text>UDP-N-acetyl-alpha-D-muramate + NADP(+) = UDP-N-acetyl-3-O-(1-carboxyvinyl)-alpha-D-glucosamine + NADPH + H(+)</text>
        <dbReference type="Rhea" id="RHEA:12248"/>
        <dbReference type="ChEBI" id="CHEBI:15378"/>
        <dbReference type="ChEBI" id="CHEBI:57783"/>
        <dbReference type="ChEBI" id="CHEBI:58349"/>
        <dbReference type="ChEBI" id="CHEBI:68483"/>
        <dbReference type="ChEBI" id="CHEBI:70757"/>
        <dbReference type="EC" id="1.3.1.98"/>
    </reaction>
</comment>
<evidence type="ECO:0000256" key="4">
    <source>
        <dbReference type="ARBA" id="ARBA00004752"/>
    </source>
</evidence>
<evidence type="ECO:0000256" key="7">
    <source>
        <dbReference type="ARBA" id="ARBA00022490"/>
    </source>
</evidence>
<feature type="active site" evidence="19">
    <location>
        <position position="179"/>
    </location>
</feature>
<keyword evidence="14 19" id="KW-0560">Oxidoreductase</keyword>
<dbReference type="Gene3D" id="3.30.43.10">
    <property type="entry name" value="Uridine Diphospho-n-acetylenolpyruvylglucosamine Reductase, domain 2"/>
    <property type="match status" value="1"/>
</dbReference>
<sequence>MTVSAATSLTLADRLPQVRGKYEFDAPLAKLTWFKVGGPAAVLFTPEDEEDLATFLRRLPREVPLLCLGVGSNLLIRDGGFDGVVIRFGKKFSDITVKDTEVMAGAGAPDIAVAAAARDASLAGLEFLRGIPGTIGGAVRMNAGAYEREMADVLVESRALDRAGNAHRFTLQEMGYSYRHSDLAEDLIFTGAILQGTPDLKENIERRMQQIADAREESQPLRTRTGGSTFKNPAGHKAWQLIDAAGCRGLRVGGAHVSEKHCNFLINDDNGTAADLENLGEDVRRRVKETSGVGLEWEIRIVGDAKEDRS</sequence>
<comment type="function">
    <text evidence="2 19">Cell wall formation.</text>
</comment>
<evidence type="ECO:0000256" key="9">
    <source>
        <dbReference type="ARBA" id="ARBA00022630"/>
    </source>
</evidence>
<comment type="subcellular location">
    <subcellularLocation>
        <location evidence="3 19">Cytoplasm</location>
    </subcellularLocation>
</comment>
<feature type="active site" evidence="19">
    <location>
        <position position="298"/>
    </location>
</feature>
<dbReference type="PANTHER" id="PTHR21071">
    <property type="entry name" value="UDP-N-ACETYLENOLPYRUVOYLGLUCOSAMINE REDUCTASE"/>
    <property type="match status" value="1"/>
</dbReference>
<evidence type="ECO:0000256" key="19">
    <source>
        <dbReference type="HAMAP-Rule" id="MF_00037"/>
    </source>
</evidence>
<name>A0A501PCJ1_9PROT</name>
<keyword evidence="13 19" id="KW-0573">Peptidoglycan synthesis</keyword>
<dbReference type="Proteomes" id="UP000319148">
    <property type="component" value="Unassembled WGS sequence"/>
</dbReference>
<evidence type="ECO:0000256" key="2">
    <source>
        <dbReference type="ARBA" id="ARBA00003921"/>
    </source>
</evidence>
<dbReference type="Gene3D" id="3.30.465.10">
    <property type="match status" value="1"/>
</dbReference>
<evidence type="ECO:0000313" key="22">
    <source>
        <dbReference type="Proteomes" id="UP000319148"/>
    </source>
</evidence>
<dbReference type="HAMAP" id="MF_00037">
    <property type="entry name" value="MurB"/>
    <property type="match status" value="1"/>
</dbReference>
<feature type="domain" description="FAD-binding PCMH-type" evidence="20">
    <location>
        <begin position="35"/>
        <end position="221"/>
    </location>
</feature>
<gene>
    <name evidence="19 21" type="primary">murB</name>
    <name evidence="21" type="ORF">FIV46_16065</name>
</gene>
<dbReference type="InterPro" id="IPR016166">
    <property type="entry name" value="FAD-bd_PCMH"/>
</dbReference>
<keyword evidence="16 19" id="KW-0961">Cell wall biogenesis/degradation</keyword>
<keyword evidence="22" id="KW-1185">Reference proteome</keyword>
<dbReference type="RefSeq" id="WP_139941939.1">
    <property type="nucleotide sequence ID" value="NZ_JBHSYP010000005.1"/>
</dbReference>
<keyword evidence="9 19" id="KW-0285">Flavoprotein</keyword>
<organism evidence="21 22">
    <name type="scientific">Emcibacter nanhaiensis</name>
    <dbReference type="NCBI Taxonomy" id="1505037"/>
    <lineage>
        <taxon>Bacteria</taxon>
        <taxon>Pseudomonadati</taxon>
        <taxon>Pseudomonadota</taxon>
        <taxon>Alphaproteobacteria</taxon>
        <taxon>Emcibacterales</taxon>
        <taxon>Emcibacteraceae</taxon>
        <taxon>Emcibacter</taxon>
    </lineage>
</organism>
<dbReference type="EC" id="1.3.1.98" evidence="5 19"/>
<dbReference type="InterPro" id="IPR011601">
    <property type="entry name" value="MurB_C"/>
</dbReference>
<dbReference type="InterPro" id="IPR003170">
    <property type="entry name" value="MurB"/>
</dbReference>
<evidence type="ECO:0000256" key="13">
    <source>
        <dbReference type="ARBA" id="ARBA00022984"/>
    </source>
</evidence>
<dbReference type="PROSITE" id="PS51387">
    <property type="entry name" value="FAD_PCMH"/>
    <property type="match status" value="1"/>
</dbReference>
<dbReference type="GO" id="GO:0051301">
    <property type="term" value="P:cell division"/>
    <property type="evidence" value="ECO:0007669"/>
    <property type="project" value="UniProtKB-KW"/>
</dbReference>
<evidence type="ECO:0000256" key="17">
    <source>
        <dbReference type="ARBA" id="ARBA00031026"/>
    </source>
</evidence>
<dbReference type="InterPro" id="IPR006094">
    <property type="entry name" value="Oxid_FAD_bind_N"/>
</dbReference>
<keyword evidence="10 19" id="KW-0274">FAD</keyword>
<evidence type="ECO:0000256" key="14">
    <source>
        <dbReference type="ARBA" id="ARBA00023002"/>
    </source>
</evidence>
<dbReference type="AlphaFoldDB" id="A0A501PCJ1"/>